<keyword evidence="4" id="KW-0460">Magnesium</keyword>
<organism evidence="5 6">
    <name type="scientific">Rhinolophus ferrumequinum</name>
    <name type="common">Greater horseshoe bat</name>
    <dbReference type="NCBI Taxonomy" id="59479"/>
    <lineage>
        <taxon>Eukaryota</taxon>
        <taxon>Metazoa</taxon>
        <taxon>Chordata</taxon>
        <taxon>Craniata</taxon>
        <taxon>Vertebrata</taxon>
        <taxon>Euteleostomi</taxon>
        <taxon>Mammalia</taxon>
        <taxon>Eutheria</taxon>
        <taxon>Laurasiatheria</taxon>
        <taxon>Chiroptera</taxon>
        <taxon>Yinpterochiroptera</taxon>
        <taxon>Rhinolophoidea</taxon>
        <taxon>Rhinolophidae</taxon>
        <taxon>Rhinolophinae</taxon>
        <taxon>Rhinolophus</taxon>
    </lineage>
</organism>
<dbReference type="Ensembl" id="ENSRFET00010000626.1">
    <property type="protein sequence ID" value="ENSRFEP00010000556.1"/>
    <property type="gene ID" value="ENSRFEG00010000447.1"/>
</dbReference>
<evidence type="ECO:0000313" key="5">
    <source>
        <dbReference type="Ensembl" id="ENSRFEP00010000556.1"/>
    </source>
</evidence>
<dbReference type="AlphaFoldDB" id="A0A671DI31"/>
<dbReference type="GO" id="GO:0008081">
    <property type="term" value="F:phosphoric diester hydrolase activity"/>
    <property type="evidence" value="ECO:0007669"/>
    <property type="project" value="TreeGrafter"/>
</dbReference>
<dbReference type="PANTHER" id="PTHR22748:SF23">
    <property type="entry name" value="EXODEOXYRIBONUCLEASE III"/>
    <property type="match status" value="1"/>
</dbReference>
<dbReference type="GO" id="GO:0006284">
    <property type="term" value="P:base-excision repair"/>
    <property type="evidence" value="ECO:0007669"/>
    <property type="project" value="TreeGrafter"/>
</dbReference>
<keyword evidence="3" id="KW-0378">Hydrolase</keyword>
<reference evidence="5" key="5">
    <citation type="submission" date="2025-09" db="UniProtKB">
        <authorList>
            <consortium name="Ensembl"/>
        </authorList>
    </citation>
    <scope>IDENTIFICATION</scope>
</reference>
<evidence type="ECO:0000256" key="1">
    <source>
        <dbReference type="ARBA" id="ARBA00001946"/>
    </source>
</evidence>
<evidence type="ECO:0000256" key="3">
    <source>
        <dbReference type="ARBA" id="ARBA00022801"/>
    </source>
</evidence>
<proteinExistence type="predicted"/>
<dbReference type="Gene3D" id="3.60.10.10">
    <property type="entry name" value="Endonuclease/exonuclease/phosphatase"/>
    <property type="match status" value="1"/>
</dbReference>
<evidence type="ECO:0000256" key="2">
    <source>
        <dbReference type="ARBA" id="ARBA00022723"/>
    </source>
</evidence>
<dbReference type="GO" id="GO:0005634">
    <property type="term" value="C:nucleus"/>
    <property type="evidence" value="ECO:0007669"/>
    <property type="project" value="TreeGrafter"/>
</dbReference>
<dbReference type="InterPro" id="IPR004808">
    <property type="entry name" value="AP_endonuc_1"/>
</dbReference>
<dbReference type="GO" id="GO:0003906">
    <property type="term" value="F:DNA-(apurinic or apyrimidinic site) endonuclease activity"/>
    <property type="evidence" value="ECO:0007669"/>
    <property type="project" value="TreeGrafter"/>
</dbReference>
<dbReference type="InterPro" id="IPR036691">
    <property type="entry name" value="Endo/exonu/phosph_ase_sf"/>
</dbReference>
<reference evidence="6" key="3">
    <citation type="submission" date="2018-12" db="EMBL/GenBank/DDBJ databases">
        <title>G10K-VGP greater horseshoe bat female genome, primary haplotype.</title>
        <authorList>
            <person name="Teeling E."/>
            <person name="Myers G."/>
            <person name="Vernes S."/>
            <person name="Pippel M."/>
            <person name="Winkler S."/>
            <person name="Fedrigo O."/>
            <person name="Rhie A."/>
            <person name="Koren S."/>
            <person name="Phillippy A."/>
            <person name="Lewin H."/>
            <person name="Damas J."/>
            <person name="Howe K."/>
            <person name="Mountcastle J."/>
            <person name="Jarvis E.D."/>
        </authorList>
    </citation>
    <scope>NUCLEOTIDE SEQUENCE [LARGE SCALE GENOMIC DNA]</scope>
</reference>
<evidence type="ECO:0000313" key="6">
    <source>
        <dbReference type="Proteomes" id="UP000472240"/>
    </source>
</evidence>
<protein>
    <recommendedName>
        <fullName evidence="7">Endonuclease/exonuclease/phosphatase domain-containing protein</fullName>
    </recommendedName>
</protein>
<sequence length="130" mass="14872">MKNIVKDKDGHYVIIKGSIRQEDVTLVNIYAPNIGAPKYIKQVLTDIKTEINSNTIIVGDFNTPLTTRDRSSRQKLNMETTALNDTLDHLDLIDIFRTFHPNAAKYTMHGIFSRIDHMIGHKTIKSQHIK</sequence>
<keyword evidence="6" id="KW-1185">Reference proteome</keyword>
<dbReference type="OMA" id="MIGHKTI"/>
<dbReference type="GO" id="GO:0008311">
    <property type="term" value="F:double-stranded DNA 3'-5' DNA exonuclease activity"/>
    <property type="evidence" value="ECO:0007669"/>
    <property type="project" value="TreeGrafter"/>
</dbReference>
<dbReference type="Proteomes" id="UP000472240">
    <property type="component" value="Chromosome 1"/>
</dbReference>
<dbReference type="GO" id="GO:0046872">
    <property type="term" value="F:metal ion binding"/>
    <property type="evidence" value="ECO:0007669"/>
    <property type="project" value="UniProtKB-KW"/>
</dbReference>
<keyword evidence="2" id="KW-0479">Metal-binding</keyword>
<reference evidence="5 6" key="2">
    <citation type="journal article" date="2018" name="Annu Rev Anim Biosci">
        <title>Bat Biology, Genomes, and the Bat1K Project: To Generate Chromosome-Level Genomes for All Living Bat Species.</title>
        <authorList>
            <person name="Teeling E.C."/>
            <person name="Vernes S.C."/>
            <person name="Davalos L.M."/>
            <person name="Ray D.A."/>
            <person name="Gilbert M.T.P."/>
            <person name="Myers E."/>
        </authorList>
    </citation>
    <scope>NUCLEOTIDE SEQUENCE</scope>
</reference>
<dbReference type="GeneTree" id="ENSGT00950000183016"/>
<dbReference type="SUPFAM" id="SSF56219">
    <property type="entry name" value="DNase I-like"/>
    <property type="match status" value="1"/>
</dbReference>
<dbReference type="PANTHER" id="PTHR22748">
    <property type="entry name" value="AP ENDONUCLEASE"/>
    <property type="match status" value="1"/>
</dbReference>
<evidence type="ECO:0008006" key="7">
    <source>
        <dbReference type="Google" id="ProtNLM"/>
    </source>
</evidence>
<dbReference type="InParanoid" id="A0A671DI31"/>
<comment type="cofactor">
    <cofactor evidence="1">
        <name>Mg(2+)</name>
        <dbReference type="ChEBI" id="CHEBI:18420"/>
    </cofactor>
</comment>
<name>A0A671DI31_RHIFE</name>
<reference evidence="5" key="4">
    <citation type="submission" date="2025-08" db="UniProtKB">
        <authorList>
            <consortium name="Ensembl"/>
        </authorList>
    </citation>
    <scope>IDENTIFICATION</scope>
</reference>
<reference evidence="5 6" key="1">
    <citation type="journal article" date="2015" name="Annu Rev Anim Biosci">
        <title>The Genome 10K Project: a way forward.</title>
        <authorList>
            <person name="Koepfli K.P."/>
            <person name="Paten B."/>
            <person name="O'Brien S.J."/>
            <person name="Koepfli K.P."/>
            <person name="Paten B."/>
            <person name="Antunes A."/>
            <person name="Belov K."/>
            <person name="Bustamante C."/>
            <person name="Castoe T.A."/>
            <person name="Clawson H."/>
            <person name="Crawford A.J."/>
            <person name="Diekhans M."/>
            <person name="Distel D."/>
            <person name="Durbin R."/>
            <person name="Earl D."/>
            <person name="Fujita M.K."/>
            <person name="Gamble T."/>
            <person name="Georges A."/>
            <person name="Gemmell N."/>
            <person name="Gilbert M.T."/>
            <person name="Graves J.M."/>
            <person name="Green R.E."/>
            <person name="Hickey G."/>
            <person name="Jarvis E.D."/>
            <person name="Johnson W."/>
            <person name="Komissarov A."/>
            <person name="Korf I."/>
            <person name="Kuhn R."/>
            <person name="Larkin D.M."/>
            <person name="Lewin H."/>
            <person name="Lopez J.V."/>
            <person name="Ma J."/>
            <person name="Marques-Bonet T."/>
            <person name="Miller W."/>
            <person name="Murphy R."/>
            <person name="Pevzner P."/>
            <person name="Shapiro B."/>
            <person name="Steiner C."/>
            <person name="Tamazian G."/>
            <person name="Venkatesh B."/>
            <person name="Wang J."/>
            <person name="Wayne R."/>
            <person name="Wiley E."/>
            <person name="Yang H."/>
            <person name="Zhang G."/>
            <person name="Haussler D."/>
            <person name="Ryder O."/>
            <person name="O'Brien S.J."/>
        </authorList>
    </citation>
    <scope>NUCLEOTIDE SEQUENCE</scope>
</reference>
<evidence type="ECO:0000256" key="4">
    <source>
        <dbReference type="ARBA" id="ARBA00022842"/>
    </source>
</evidence>
<accession>A0A671DI31</accession>